<accession>A0AC58TP42</accession>
<gene>
    <name evidence="2" type="primary">LOC142175866</name>
</gene>
<dbReference type="Proteomes" id="UP000790787">
    <property type="component" value="Chromosome 22"/>
</dbReference>
<organism evidence="1 2">
    <name type="scientific">Nicotiana tabacum</name>
    <name type="common">Common tobacco</name>
    <dbReference type="NCBI Taxonomy" id="4097"/>
    <lineage>
        <taxon>Eukaryota</taxon>
        <taxon>Viridiplantae</taxon>
        <taxon>Streptophyta</taxon>
        <taxon>Embryophyta</taxon>
        <taxon>Tracheophyta</taxon>
        <taxon>Spermatophyta</taxon>
        <taxon>Magnoliopsida</taxon>
        <taxon>eudicotyledons</taxon>
        <taxon>Gunneridae</taxon>
        <taxon>Pentapetalae</taxon>
        <taxon>asterids</taxon>
        <taxon>lamiids</taxon>
        <taxon>Solanales</taxon>
        <taxon>Solanaceae</taxon>
        <taxon>Nicotianoideae</taxon>
        <taxon>Nicotianeae</taxon>
        <taxon>Nicotiana</taxon>
    </lineage>
</organism>
<dbReference type="RefSeq" id="XP_075098970.1">
    <property type="nucleotide sequence ID" value="XM_075242869.1"/>
</dbReference>
<evidence type="ECO:0000313" key="1">
    <source>
        <dbReference type="Proteomes" id="UP000790787"/>
    </source>
</evidence>
<reference evidence="2" key="2">
    <citation type="submission" date="2025-08" db="UniProtKB">
        <authorList>
            <consortium name="RefSeq"/>
        </authorList>
    </citation>
    <scope>IDENTIFICATION</scope>
    <source>
        <tissue evidence="2">Leaf</tissue>
    </source>
</reference>
<protein>
    <submittedName>
        <fullName evidence="2">Serine/threonine-protein phosphatase 7 long form homolog</fullName>
    </submittedName>
</protein>
<proteinExistence type="predicted"/>
<name>A0AC58TP42_TOBAC</name>
<keyword evidence="1" id="KW-1185">Reference proteome</keyword>
<reference evidence="1" key="1">
    <citation type="journal article" date="2014" name="Nat. Commun.">
        <title>The tobacco genome sequence and its comparison with those of tomato and potato.</title>
        <authorList>
            <person name="Sierro N."/>
            <person name="Battey J.N."/>
            <person name="Ouadi S."/>
            <person name="Bakaher N."/>
            <person name="Bovet L."/>
            <person name="Willig A."/>
            <person name="Goepfert S."/>
            <person name="Peitsch M.C."/>
            <person name="Ivanov N.V."/>
        </authorList>
    </citation>
    <scope>NUCLEOTIDE SEQUENCE [LARGE SCALE GENOMIC DNA]</scope>
</reference>
<sequence length="143" mass="16695">MEFPPLHPGPASLELLFLQAEHKSSYIWDGQLLAQTLRSRRVDDMWDFLKTRQLHPHIVRCLQDTGFYRIIEIDRLQLDWSLIAALIERWRPDTHTFHLPIGEATITLQDVEVPYGLPVDGLSVALLHAMRDYTGYQYLETLQ</sequence>
<evidence type="ECO:0000313" key="2">
    <source>
        <dbReference type="RefSeq" id="XP_075098970.1"/>
    </source>
</evidence>